<feature type="transmembrane region" description="Helical" evidence="2">
    <location>
        <begin position="857"/>
        <end position="881"/>
    </location>
</feature>
<feature type="domain" description="PGG" evidence="3">
    <location>
        <begin position="384"/>
        <end position="493"/>
    </location>
</feature>
<feature type="transmembrane region" description="Helical" evidence="2">
    <location>
        <begin position="95"/>
        <end position="116"/>
    </location>
</feature>
<feature type="transmembrane region" description="Helical" evidence="2">
    <location>
        <begin position="1004"/>
        <end position="1021"/>
    </location>
</feature>
<feature type="region of interest" description="Disordered" evidence="1">
    <location>
        <begin position="1"/>
        <end position="32"/>
    </location>
</feature>
<reference evidence="4" key="1">
    <citation type="submission" date="2020-07" db="EMBL/GenBank/DDBJ databases">
        <title>Genome sequence and genetic diversity analysis of an under-domesticated orphan crop, white fonio (Digitaria exilis).</title>
        <authorList>
            <person name="Bennetzen J.L."/>
            <person name="Chen S."/>
            <person name="Ma X."/>
            <person name="Wang X."/>
            <person name="Yssel A.E.J."/>
            <person name="Chaluvadi S.R."/>
            <person name="Johnson M."/>
            <person name="Gangashetty P."/>
            <person name="Hamidou F."/>
            <person name="Sanogo M.D."/>
            <person name="Zwaenepoel A."/>
            <person name="Wallace J."/>
            <person name="Van De Peer Y."/>
            <person name="Van Deynze A."/>
        </authorList>
    </citation>
    <scope>NUCLEOTIDE SEQUENCE</scope>
    <source>
        <tissue evidence="4">Leaves</tissue>
    </source>
</reference>
<dbReference type="EMBL" id="JACEFO010000186">
    <property type="protein sequence ID" value="KAF8779131.1"/>
    <property type="molecule type" value="Genomic_DNA"/>
</dbReference>
<feature type="transmembrane region" description="Helical" evidence="2">
    <location>
        <begin position="438"/>
        <end position="458"/>
    </location>
</feature>
<proteinExistence type="predicted"/>
<dbReference type="PANTHER" id="PTHR24177">
    <property type="entry name" value="CASKIN"/>
    <property type="match status" value="1"/>
</dbReference>
<feature type="transmembrane region" description="Helical" evidence="2">
    <location>
        <begin position="640"/>
        <end position="660"/>
    </location>
</feature>
<feature type="transmembrane region" description="Helical" evidence="2">
    <location>
        <begin position="672"/>
        <end position="690"/>
    </location>
</feature>
<feature type="transmembrane region" description="Helical" evidence="2">
    <location>
        <begin position="749"/>
        <end position="766"/>
    </location>
</feature>
<feature type="transmembrane region" description="Helical" evidence="2">
    <location>
        <begin position="152"/>
        <end position="171"/>
    </location>
</feature>
<feature type="transmembrane region" description="Helical" evidence="2">
    <location>
        <begin position="829"/>
        <end position="851"/>
    </location>
</feature>
<feature type="transmembrane region" description="Helical" evidence="2">
    <location>
        <begin position="470"/>
        <end position="489"/>
    </location>
</feature>
<sequence>MESGEQPSNCLVPGNSPAEQQAPHEGQSDQNPDADEAELLWNLRKYLVLLAILAAAITYQEGLAPPGGFWQDNQNGHTTGDIVLRQDHHPRRFKAFLVCNATSFAGSLVIIIMLLSNTAVDHVVKSNALRLCVLVSLFGLMGAYGAGSCREVHTSIYVFLLVGAFLLYLVLQWIPPIVIKPECVEKSIEWMIEKKKKVLQKVLLSAALKTRLNRIIDRFSTNDTIDSDDEDKDLEKRRKFLMLLAILAASVTYQAGISPPGGFWSDNSGGHQAGDPVFLDEFPLRYKVFFYFNATAFVASLAVIMLLVSKRLCHKGLQSYALRTCVLVDLISLMGAFAAGSCRKVSTSMYVILVVLAVSVYVMIQVLVLTFAKDKEKHQEAELVWKLRKYLILLAILSATITYQAGLAPPGGFWPDSNASHHAGDPVLRDHYPRRFKAFMACNDTAFAGSLVIIIMLLSNTAVDHVVKSNALRICVVISLFGLMAAYAAGSCREVHTSIYVFTLVGAVLLYLVIQWIAPIVPRPEFVRKCIKWAKGENNRVILKLKSFLMYGTSTTSEQEMTLALDHAHPSNHDSASTRGDVKDDIRKLRTYLLLLGILAATITYQAGLNPPGGFWLDNEDGHIAGDPILEAISPRRYSTFFYCNATAFVSSLVIITLLQSNVITVGALKRYVLQTAMIFDLFGMMGAYAAGSSRTFSTSLYVIILVILAFSFVIIHILLFVCTRNSDESAQQIHDNPELKDLEKRRKFLVLLAVLAASSTYQAGMNPPGGFWTDNNDGHRAGYPMFHDEFPHRYMVFLYLNSTAFMSSLAVIMLLVSKRLCQRGIDGYLLRGCMLIDLVSLMGAFAAGSFRKVSTSAYAILVVAIVFAYVMAQVLVLNFAKDKVGYFFEWVLCATPFKSLHPSENCKRSSMVSRKPEHKWRKDLILIGTLAVSVTYQAGLLPPGGLWPDDRDGHFIGDPILHDTDPRRYKAFFYCNATAFMASLVIVILLLNNTISKYKRSLLPMKTAMVLDLLALLGAYASGSCRKQKTSIYIFALFIAVFIYVVIHIFLSFNKMAQLVKKTGERWIPCLNKIWVLIEIEPPNHPPFTEEP</sequence>
<organism evidence="4 5">
    <name type="scientific">Digitaria exilis</name>
    <dbReference type="NCBI Taxonomy" id="1010633"/>
    <lineage>
        <taxon>Eukaryota</taxon>
        <taxon>Viridiplantae</taxon>
        <taxon>Streptophyta</taxon>
        <taxon>Embryophyta</taxon>
        <taxon>Tracheophyta</taxon>
        <taxon>Spermatophyta</taxon>
        <taxon>Magnoliopsida</taxon>
        <taxon>Liliopsida</taxon>
        <taxon>Poales</taxon>
        <taxon>Poaceae</taxon>
        <taxon>PACMAD clade</taxon>
        <taxon>Panicoideae</taxon>
        <taxon>Panicodae</taxon>
        <taxon>Paniceae</taxon>
        <taxon>Anthephorinae</taxon>
        <taxon>Digitaria</taxon>
    </lineage>
</organism>
<feature type="transmembrane region" description="Helical" evidence="2">
    <location>
        <begin position="46"/>
        <end position="64"/>
    </location>
</feature>
<dbReference type="AlphaFoldDB" id="A0A835FXM5"/>
<feature type="transmembrane region" description="Helical" evidence="2">
    <location>
        <begin position="495"/>
        <end position="518"/>
    </location>
</feature>
<dbReference type="InterPro" id="IPR026961">
    <property type="entry name" value="PGG_dom"/>
</dbReference>
<feature type="transmembrane region" description="Helical" evidence="2">
    <location>
        <begin position="972"/>
        <end position="992"/>
    </location>
</feature>
<feature type="transmembrane region" description="Helical" evidence="2">
    <location>
        <begin position="925"/>
        <end position="942"/>
    </location>
</feature>
<feature type="transmembrane region" description="Helical" evidence="2">
    <location>
        <begin position="702"/>
        <end position="723"/>
    </location>
</feature>
<gene>
    <name evidence="4" type="ORF">HU200_002804</name>
</gene>
<dbReference type="GO" id="GO:0016020">
    <property type="term" value="C:membrane"/>
    <property type="evidence" value="ECO:0007669"/>
    <property type="project" value="TreeGrafter"/>
</dbReference>
<feature type="transmembrane region" description="Helical" evidence="2">
    <location>
        <begin position="320"/>
        <end position="341"/>
    </location>
</feature>
<dbReference type="OrthoDB" id="654211at2759"/>
<feature type="transmembrane region" description="Helical" evidence="2">
    <location>
        <begin position="1033"/>
        <end position="1054"/>
    </location>
</feature>
<keyword evidence="5" id="KW-1185">Reference proteome</keyword>
<feature type="domain" description="PGG" evidence="3">
    <location>
        <begin position="232"/>
        <end position="343"/>
    </location>
</feature>
<keyword evidence="2" id="KW-1133">Transmembrane helix</keyword>
<protein>
    <recommendedName>
        <fullName evidence="3">PGG domain-containing protein</fullName>
    </recommendedName>
</protein>
<keyword evidence="2" id="KW-0472">Membrane</keyword>
<feature type="domain" description="PGG" evidence="3">
    <location>
        <begin position="585"/>
        <end position="695"/>
    </location>
</feature>
<feature type="transmembrane region" description="Helical" evidence="2">
    <location>
        <begin position="128"/>
        <end position="146"/>
    </location>
</feature>
<feature type="transmembrane region" description="Helical" evidence="2">
    <location>
        <begin position="288"/>
        <end position="308"/>
    </location>
</feature>
<feature type="domain" description="PGG" evidence="3">
    <location>
        <begin position="40"/>
        <end position="150"/>
    </location>
</feature>
<feature type="transmembrane region" description="Helical" evidence="2">
    <location>
        <begin position="347"/>
        <end position="369"/>
    </location>
</feature>
<feature type="domain" description="PGG" evidence="3">
    <location>
        <begin position="919"/>
        <end position="1027"/>
    </location>
</feature>
<feature type="transmembrane region" description="Helical" evidence="2">
    <location>
        <begin position="390"/>
        <end position="408"/>
    </location>
</feature>
<keyword evidence="2" id="KW-0812">Transmembrane</keyword>
<feature type="transmembrane region" description="Helical" evidence="2">
    <location>
        <begin position="240"/>
        <end position="257"/>
    </location>
</feature>
<evidence type="ECO:0000313" key="4">
    <source>
        <dbReference type="EMBL" id="KAF8779131.1"/>
    </source>
</evidence>
<evidence type="ECO:0000313" key="5">
    <source>
        <dbReference type="Proteomes" id="UP000636709"/>
    </source>
</evidence>
<feature type="transmembrane region" description="Helical" evidence="2">
    <location>
        <begin position="589"/>
        <end position="608"/>
    </location>
</feature>
<name>A0A835FXM5_9POAL</name>
<comment type="caution">
    <text evidence="4">The sequence shown here is derived from an EMBL/GenBank/DDBJ whole genome shotgun (WGS) entry which is preliminary data.</text>
</comment>
<feature type="transmembrane region" description="Helical" evidence="2">
    <location>
        <begin position="795"/>
        <end position="817"/>
    </location>
</feature>
<evidence type="ECO:0000259" key="3">
    <source>
        <dbReference type="Pfam" id="PF13962"/>
    </source>
</evidence>
<evidence type="ECO:0000256" key="2">
    <source>
        <dbReference type="SAM" id="Phobius"/>
    </source>
</evidence>
<dbReference type="PANTHER" id="PTHR24177:SF323">
    <property type="entry name" value="EMBRYOGENESIS TRANSMEMBRANE PROTEIN-LIKE"/>
    <property type="match status" value="1"/>
</dbReference>
<dbReference type="Proteomes" id="UP000636709">
    <property type="component" value="Unassembled WGS sequence"/>
</dbReference>
<accession>A0A835FXM5</accession>
<feature type="domain" description="PGG" evidence="3">
    <location>
        <begin position="741"/>
        <end position="852"/>
    </location>
</feature>
<dbReference type="Pfam" id="PF13962">
    <property type="entry name" value="PGG"/>
    <property type="match status" value="6"/>
</dbReference>
<evidence type="ECO:0000256" key="1">
    <source>
        <dbReference type="SAM" id="MobiDB-lite"/>
    </source>
</evidence>